<dbReference type="PANTHER" id="PTHR16537:SF1">
    <property type="entry name" value="PROTEIN ZNRD2"/>
    <property type="match status" value="1"/>
</dbReference>
<sequence length="1110" mass="122906">MFEFFGTKRGKSKKSALSFLNLASKLREPALSAADTGSSEDSYYRYYDDESSLESYGDIDNEAFWDEEQAGELGIETSLSTFEMETMEFHAQETQIKELHRLVNIMSEEEKFDVPNEDMPAYKIRRRIATKVMAKKVSKGYLLLEESCKFCDMPLMEGKGKKECKVCPAIKKWMNKHAPNDDENNGEVNLCNSEASTDIPHQVVIAATASDGEERNERKEDEEHEDADELASSVTLDQTIIEDMAQVTRDVVRFVTSKRESGINALSPIPETLEVGGSGSTSNLENKSRDKERNAEERMTKREKKAIEDRATQIIKEARNRGGWNTSYDRISTLMTDDVHDKAFYQGVAEARAELIVMKARETLKRKGQGPTAPLTPMTQLRNKHRAWLSHATSKMRSWDAAIIIQSFARMVPARLAFIDHRSEKRTRLYRELLTGPWGPDEKTVTAGKVDVIFESRSKDMGENCDGDPEGEVHHSNSTTVEHTDSQHADSGDDAGCDGDDVQHKSVDKVLHIQSLETLKIVTEATGGDAKPNSVMPNVNSQTNQASDGLTLDNSPTTNQCHPGQRTRICELIDESATLPNAVPVVHNTNVVMKANAVFDTNVLSTKPVERKSTMQSASAWSSLPPNEKRNVFAKVACSFDDAVSKAVSNVKSLVACTGGDGQFEGAIDIGLGRFKSASVVAPSSDGTYFDYESQRKAASYCIMYRTSLGWIIANQSCSRCQMPMMVRPDDGELLCVVCDETDAMDNATLGTMPYSVDSDHNNSTIRGGSSSVDIPSGNNTKPIDPEPEGSIRPLIEPETNVVASANKAKPIDPEPLDALEPSSKPMPRRAKSKHALASDSISLEPSSLANLPPMHMHNEMHQRWGASNVDMRPALPPNQQWLMANQGCPRCNLPMTGNAFDNKQHCPSCGMIVYNPAQTSFFAPKATTYTHVQRVSLLDDDSHAGINSGDVNPFSLAHQRMISNQHTITLKHHGTTGNPKLQQSFGRAFDPQNSVAISKFSHVAQSSFSQNLRTTHSLNRGHPQSFGLHSVEHPTPNRMIAQFNAPTPNANRMKKNEPQHNIYNNIEHKENSYGDANMGYHKKPLTAVEEAKIRMENAQNAVRTKNLHY</sequence>
<gene>
    <name evidence="2" type="ORF">HJC23_009966</name>
</gene>
<protein>
    <submittedName>
        <fullName evidence="2">Uncharacterized protein</fullName>
    </submittedName>
</protein>
<dbReference type="Proteomes" id="UP001516023">
    <property type="component" value="Unassembled WGS sequence"/>
</dbReference>
<comment type="caution">
    <text evidence="2">The sequence shown here is derived from an EMBL/GenBank/DDBJ whole genome shotgun (WGS) entry which is preliminary data.</text>
</comment>
<feature type="region of interest" description="Disordered" evidence="1">
    <location>
        <begin position="209"/>
        <end position="231"/>
    </location>
</feature>
<dbReference type="Pfam" id="PF06677">
    <property type="entry name" value="Auto_anti-p27"/>
    <property type="match status" value="2"/>
</dbReference>
<dbReference type="InterPro" id="IPR051888">
    <property type="entry name" value="UPF0148_domain"/>
</dbReference>
<dbReference type="InterPro" id="IPR009563">
    <property type="entry name" value="SSSCA1"/>
</dbReference>
<evidence type="ECO:0000313" key="2">
    <source>
        <dbReference type="EMBL" id="KAL3796666.1"/>
    </source>
</evidence>
<feature type="region of interest" description="Disordered" evidence="1">
    <location>
        <begin position="459"/>
        <end position="501"/>
    </location>
</feature>
<reference evidence="2 3" key="1">
    <citation type="journal article" date="2020" name="G3 (Bethesda)">
        <title>Improved Reference Genome for Cyclotella cryptica CCMP332, a Model for Cell Wall Morphogenesis, Salinity Adaptation, and Lipid Production in Diatoms (Bacillariophyta).</title>
        <authorList>
            <person name="Roberts W.R."/>
            <person name="Downey K.M."/>
            <person name="Ruck E.C."/>
            <person name="Traller J.C."/>
            <person name="Alverson A.J."/>
        </authorList>
    </citation>
    <scope>NUCLEOTIDE SEQUENCE [LARGE SCALE GENOMIC DNA]</scope>
    <source>
        <strain evidence="2 3">CCMP332</strain>
    </source>
</reference>
<dbReference type="EMBL" id="JABMIG020000061">
    <property type="protein sequence ID" value="KAL3796666.1"/>
    <property type="molecule type" value="Genomic_DNA"/>
</dbReference>
<dbReference type="PANTHER" id="PTHR16537">
    <property type="entry name" value="SJOEGREN SYNDROME/SCLERODERMA AUTOANTIGEN 1"/>
    <property type="match status" value="1"/>
</dbReference>
<feature type="region of interest" description="Disordered" evidence="1">
    <location>
        <begin position="755"/>
        <end position="793"/>
    </location>
</feature>
<feature type="compositionally biased region" description="Basic and acidic residues" evidence="1">
    <location>
        <begin position="286"/>
        <end position="304"/>
    </location>
</feature>
<organism evidence="2 3">
    <name type="scientific">Cyclotella cryptica</name>
    <dbReference type="NCBI Taxonomy" id="29204"/>
    <lineage>
        <taxon>Eukaryota</taxon>
        <taxon>Sar</taxon>
        <taxon>Stramenopiles</taxon>
        <taxon>Ochrophyta</taxon>
        <taxon>Bacillariophyta</taxon>
        <taxon>Coscinodiscophyceae</taxon>
        <taxon>Thalassiosirophycidae</taxon>
        <taxon>Stephanodiscales</taxon>
        <taxon>Stephanodiscaceae</taxon>
        <taxon>Cyclotella</taxon>
    </lineage>
</organism>
<evidence type="ECO:0000313" key="3">
    <source>
        <dbReference type="Proteomes" id="UP001516023"/>
    </source>
</evidence>
<evidence type="ECO:0000256" key="1">
    <source>
        <dbReference type="SAM" id="MobiDB-lite"/>
    </source>
</evidence>
<feature type="region of interest" description="Disordered" evidence="1">
    <location>
        <begin position="269"/>
        <end position="304"/>
    </location>
</feature>
<dbReference type="AlphaFoldDB" id="A0ABD3QA79"/>
<feature type="compositionally biased region" description="Basic and acidic residues" evidence="1">
    <location>
        <begin position="482"/>
        <end position="491"/>
    </location>
</feature>
<proteinExistence type="predicted"/>
<feature type="compositionally biased region" description="Polar residues" evidence="1">
    <location>
        <begin position="762"/>
        <end position="782"/>
    </location>
</feature>
<accession>A0ABD3QA79</accession>
<name>A0ABD3QA79_9STRA</name>
<feature type="region of interest" description="Disordered" evidence="1">
    <location>
        <begin position="806"/>
        <end position="840"/>
    </location>
</feature>
<keyword evidence="3" id="KW-1185">Reference proteome</keyword>
<feature type="compositionally biased region" description="Basic and acidic residues" evidence="1">
    <location>
        <begin position="212"/>
        <end position="221"/>
    </location>
</feature>